<proteinExistence type="predicted"/>
<dbReference type="AlphaFoldDB" id="A0A0A9EX35"/>
<sequence>MLLSWDLRCSFDASHISQWTQKHWII</sequence>
<organism evidence="1">
    <name type="scientific">Arundo donax</name>
    <name type="common">Giant reed</name>
    <name type="synonym">Donax arundinaceus</name>
    <dbReference type="NCBI Taxonomy" id="35708"/>
    <lineage>
        <taxon>Eukaryota</taxon>
        <taxon>Viridiplantae</taxon>
        <taxon>Streptophyta</taxon>
        <taxon>Embryophyta</taxon>
        <taxon>Tracheophyta</taxon>
        <taxon>Spermatophyta</taxon>
        <taxon>Magnoliopsida</taxon>
        <taxon>Liliopsida</taxon>
        <taxon>Poales</taxon>
        <taxon>Poaceae</taxon>
        <taxon>PACMAD clade</taxon>
        <taxon>Arundinoideae</taxon>
        <taxon>Arundineae</taxon>
        <taxon>Arundo</taxon>
    </lineage>
</organism>
<dbReference type="EMBL" id="GBRH01195440">
    <property type="protein sequence ID" value="JAE02456.1"/>
    <property type="molecule type" value="Transcribed_RNA"/>
</dbReference>
<protein>
    <submittedName>
        <fullName evidence="1">Uncharacterized protein</fullName>
    </submittedName>
</protein>
<reference evidence="1" key="1">
    <citation type="submission" date="2014-09" db="EMBL/GenBank/DDBJ databases">
        <authorList>
            <person name="Magalhaes I.L.F."/>
            <person name="Oliveira U."/>
            <person name="Santos F.R."/>
            <person name="Vidigal T.H.D.A."/>
            <person name="Brescovit A.D."/>
            <person name="Santos A.J."/>
        </authorList>
    </citation>
    <scope>NUCLEOTIDE SEQUENCE</scope>
    <source>
        <tissue evidence="1">Shoot tissue taken approximately 20 cm above the soil surface</tissue>
    </source>
</reference>
<name>A0A0A9EX35_ARUDO</name>
<accession>A0A0A9EX35</accession>
<reference evidence="1" key="2">
    <citation type="journal article" date="2015" name="Data Brief">
        <title>Shoot transcriptome of the giant reed, Arundo donax.</title>
        <authorList>
            <person name="Barrero R.A."/>
            <person name="Guerrero F.D."/>
            <person name="Moolhuijzen P."/>
            <person name="Goolsby J.A."/>
            <person name="Tidwell J."/>
            <person name="Bellgard S.E."/>
            <person name="Bellgard M.I."/>
        </authorList>
    </citation>
    <scope>NUCLEOTIDE SEQUENCE</scope>
    <source>
        <tissue evidence="1">Shoot tissue taken approximately 20 cm above the soil surface</tissue>
    </source>
</reference>
<evidence type="ECO:0000313" key="1">
    <source>
        <dbReference type="EMBL" id="JAE02456.1"/>
    </source>
</evidence>